<keyword evidence="4" id="KW-1185">Reference proteome</keyword>
<feature type="compositionally biased region" description="Basic and acidic residues" evidence="1">
    <location>
        <begin position="598"/>
        <end position="607"/>
    </location>
</feature>
<feature type="domain" description="JmjC" evidence="2">
    <location>
        <begin position="293"/>
        <end position="570"/>
    </location>
</feature>
<dbReference type="STRING" id="86259.A0A4Z1P3Z9"/>
<feature type="region of interest" description="Disordered" evidence="1">
    <location>
        <begin position="564"/>
        <end position="584"/>
    </location>
</feature>
<gene>
    <name evidence="3" type="ORF">E6O75_ATG04669</name>
</gene>
<reference evidence="3 4" key="1">
    <citation type="submission" date="2019-04" db="EMBL/GenBank/DDBJ databases">
        <title>High contiguity whole genome sequence and gene annotation resource for two Venturia nashicola isolates.</title>
        <authorList>
            <person name="Prokchorchik M."/>
            <person name="Won K."/>
            <person name="Lee Y."/>
            <person name="Choi E.D."/>
            <person name="Segonzac C."/>
            <person name="Sohn K.H."/>
        </authorList>
    </citation>
    <scope>NUCLEOTIDE SEQUENCE [LARGE SCALE GENOMIC DNA]</scope>
    <source>
        <strain evidence="3 4">PRI2</strain>
    </source>
</reference>
<dbReference type="PANTHER" id="PTHR12461:SF105">
    <property type="entry name" value="HYPOXIA-INDUCIBLE FACTOR 1-ALPHA INHIBITOR"/>
    <property type="match status" value="1"/>
</dbReference>
<sequence length="750" mass="85241">MPLPRPLPFTLRFTALPGTKVSAVRQPDHFKWKFVKNERPVFFERGQFKDEIGAVGRWFGCVKKDEGASESREEVVRREEARDGTKKAREMAALSEEAWMKVVEESVSYQRERGVVTVGKGGKVKMGIKKKDLMKDALIRKATKIREENQIRKGMAELEGDVPELIEKKAGEIQMPVVKKEVEKEVEKEEDDYDHAKYKKEKPVSRLLQKKSRGMVLSLKTEWLKKAKEVDEAYWEPFGGQTVPLEKVTRIPNGEGEGKDTVKFERFEAPLFVFLAWNKRKLQEPETYQPNIDLYLAQYSLSNLPKELRADLPTPYLLAEGGLGLTSSSLWMGVPPTDTPLHKDPNANFFVQLAGRKKIRMIRPEDGDLVYSTIRNIVADETGRAPFAGDFQNGKFGGLGAKMRGDEMMSGLEKKLMDSLIWGDDHGVWSGQNKKVAKWYKTGRGRFEYIPEEQIISETSAEADRDEEASTTGQSSASEVAHSNEETSTIEGKKIMPSKRGHFVPPNDKGLPLFKGFEAELGPGDGCHIPMGWWHSLRGIPETPLGINASANWWFRAGKVKKSIRDRRERENQDHTESNAEESERIIQRTFGDAWEEGKARVDSVERARRKKEEKKPSWDGSGRGSSVRGDALWRPKFLGQQSQGEREEMQPEPKRLIRKYESEAPIVLGRKELSFPDLTMDGGTKTYWHDVVEGGEEQGPPIRKYGIQRNDDRYHRFGVGTYREGEGVIPIRKSIAKDGKVRMVKGDRD</sequence>
<dbReference type="PROSITE" id="PS51184">
    <property type="entry name" value="JMJC"/>
    <property type="match status" value="1"/>
</dbReference>
<dbReference type="InterPro" id="IPR014710">
    <property type="entry name" value="RmlC-like_jellyroll"/>
</dbReference>
<dbReference type="Gene3D" id="2.60.120.10">
    <property type="entry name" value="Jelly Rolls"/>
    <property type="match status" value="1"/>
</dbReference>
<feature type="region of interest" description="Disordered" evidence="1">
    <location>
        <begin position="455"/>
        <end position="506"/>
    </location>
</feature>
<organism evidence="3 4">
    <name type="scientific">Venturia nashicola</name>
    <dbReference type="NCBI Taxonomy" id="86259"/>
    <lineage>
        <taxon>Eukaryota</taxon>
        <taxon>Fungi</taxon>
        <taxon>Dikarya</taxon>
        <taxon>Ascomycota</taxon>
        <taxon>Pezizomycotina</taxon>
        <taxon>Dothideomycetes</taxon>
        <taxon>Pleosporomycetidae</taxon>
        <taxon>Venturiales</taxon>
        <taxon>Venturiaceae</taxon>
        <taxon>Venturia</taxon>
    </lineage>
</organism>
<evidence type="ECO:0000313" key="3">
    <source>
        <dbReference type="EMBL" id="TID21274.1"/>
    </source>
</evidence>
<dbReference type="Proteomes" id="UP000298493">
    <property type="component" value="Unassembled WGS sequence"/>
</dbReference>
<dbReference type="EMBL" id="SNSC02000009">
    <property type="protein sequence ID" value="TID21274.1"/>
    <property type="molecule type" value="Genomic_DNA"/>
</dbReference>
<feature type="compositionally biased region" description="Low complexity" evidence="1">
    <location>
        <begin position="619"/>
        <end position="631"/>
    </location>
</feature>
<accession>A0A4Z1P3Z9</accession>
<feature type="compositionally biased region" description="Basic and acidic residues" evidence="1">
    <location>
        <begin position="566"/>
        <end position="584"/>
    </location>
</feature>
<evidence type="ECO:0000313" key="4">
    <source>
        <dbReference type="Proteomes" id="UP000298493"/>
    </source>
</evidence>
<feature type="compositionally biased region" description="Basic and acidic residues" evidence="1">
    <location>
        <begin position="645"/>
        <end position="655"/>
    </location>
</feature>
<proteinExistence type="predicted"/>
<evidence type="ECO:0000256" key="1">
    <source>
        <dbReference type="SAM" id="MobiDB-lite"/>
    </source>
</evidence>
<dbReference type="SUPFAM" id="SSF51197">
    <property type="entry name" value="Clavaminate synthase-like"/>
    <property type="match status" value="1"/>
</dbReference>
<dbReference type="Gene3D" id="2.60.120.650">
    <property type="entry name" value="Cupin"/>
    <property type="match status" value="1"/>
</dbReference>
<dbReference type="PANTHER" id="PTHR12461">
    <property type="entry name" value="HYPOXIA-INDUCIBLE FACTOR 1 ALPHA INHIBITOR-RELATED"/>
    <property type="match status" value="1"/>
</dbReference>
<dbReference type="InterPro" id="IPR041667">
    <property type="entry name" value="Cupin_8"/>
</dbReference>
<dbReference type="Pfam" id="PF13621">
    <property type="entry name" value="Cupin_8"/>
    <property type="match status" value="1"/>
</dbReference>
<evidence type="ECO:0000259" key="2">
    <source>
        <dbReference type="PROSITE" id="PS51184"/>
    </source>
</evidence>
<comment type="caution">
    <text evidence="3">The sequence shown here is derived from an EMBL/GenBank/DDBJ whole genome shotgun (WGS) entry which is preliminary data.</text>
</comment>
<feature type="region of interest" description="Disordered" evidence="1">
    <location>
        <begin position="598"/>
        <end position="655"/>
    </location>
</feature>
<name>A0A4Z1P3Z9_9PEZI</name>
<protein>
    <submittedName>
        <fullName evidence="3">JmjC domain protein</fullName>
    </submittedName>
</protein>
<dbReference type="AlphaFoldDB" id="A0A4Z1P3Z9"/>
<dbReference type="InterPro" id="IPR003347">
    <property type="entry name" value="JmjC_dom"/>
</dbReference>